<evidence type="ECO:0000313" key="4">
    <source>
        <dbReference type="Proteomes" id="UP000824504"/>
    </source>
</evidence>
<dbReference type="EMBL" id="CP079216">
    <property type="protein sequence ID" value="QXT61619.1"/>
    <property type="molecule type" value="Genomic_DNA"/>
</dbReference>
<proteinExistence type="predicted"/>
<dbReference type="Pfam" id="PF21906">
    <property type="entry name" value="WHD_NrtR"/>
    <property type="match status" value="1"/>
</dbReference>
<evidence type="ECO:0000259" key="2">
    <source>
        <dbReference type="PROSITE" id="PS51462"/>
    </source>
</evidence>
<feature type="region of interest" description="Disordered" evidence="1">
    <location>
        <begin position="203"/>
        <end position="245"/>
    </location>
</feature>
<dbReference type="PROSITE" id="PS51462">
    <property type="entry name" value="NUDIX"/>
    <property type="match status" value="1"/>
</dbReference>
<dbReference type="Pfam" id="PF00293">
    <property type="entry name" value="NUDIX"/>
    <property type="match status" value="1"/>
</dbReference>
<gene>
    <name evidence="3" type="ORF">KDB89_07275</name>
</gene>
<accession>A0ABX8SK77</accession>
<evidence type="ECO:0000256" key="1">
    <source>
        <dbReference type="SAM" id="MobiDB-lite"/>
    </source>
</evidence>
<dbReference type="InterPro" id="IPR054105">
    <property type="entry name" value="WHD_NrtR"/>
</dbReference>
<dbReference type="GO" id="GO:0016787">
    <property type="term" value="F:hydrolase activity"/>
    <property type="evidence" value="ECO:0007669"/>
    <property type="project" value="UniProtKB-KW"/>
</dbReference>
<organism evidence="3 4">
    <name type="scientific">Tessaracoccus palaemonis</name>
    <dbReference type="NCBI Taxonomy" id="2829499"/>
    <lineage>
        <taxon>Bacteria</taxon>
        <taxon>Bacillati</taxon>
        <taxon>Actinomycetota</taxon>
        <taxon>Actinomycetes</taxon>
        <taxon>Propionibacteriales</taxon>
        <taxon>Propionibacteriaceae</taxon>
        <taxon>Tessaracoccus</taxon>
    </lineage>
</organism>
<dbReference type="PANTHER" id="PTHR43736">
    <property type="entry name" value="ADP-RIBOSE PYROPHOSPHATASE"/>
    <property type="match status" value="1"/>
</dbReference>
<name>A0ABX8SK77_9ACTN</name>
<sequence>MTSSPDFPPFGVTADLVILTIQDNQLRVALVERKGDPFRGCLALPGGFISRHGLDDNLEQTALRELNEETGIRADEVHLEQLKTYWTRGRDPRQEVVTVAWLALGPVARELRAGTDAASAAWYPVIEALDAPLAFDHNVILRDGVERARARLEYTDIAATFLGPRFTIAAVREIYETVWGEDLDPGNFQRKMTGIFDRVENESVRPAGGRGRPAALFTRKPPSHRDEHGLVPIDPPFRRSSRGGE</sequence>
<protein>
    <submittedName>
        <fullName evidence="3">NUDIX hydrolase</fullName>
    </submittedName>
</protein>
<keyword evidence="4" id="KW-1185">Reference proteome</keyword>
<dbReference type="RefSeq" id="WP_219079726.1">
    <property type="nucleotide sequence ID" value="NZ_CP079216.1"/>
</dbReference>
<dbReference type="CDD" id="cd18873">
    <property type="entry name" value="NUDIX_NadM_like"/>
    <property type="match status" value="1"/>
</dbReference>
<evidence type="ECO:0000313" key="3">
    <source>
        <dbReference type="EMBL" id="QXT61619.1"/>
    </source>
</evidence>
<dbReference type="PANTHER" id="PTHR43736:SF4">
    <property type="entry name" value="SLR1690 PROTEIN"/>
    <property type="match status" value="1"/>
</dbReference>
<dbReference type="Proteomes" id="UP000824504">
    <property type="component" value="Chromosome"/>
</dbReference>
<feature type="domain" description="Nudix hydrolase" evidence="2">
    <location>
        <begin position="9"/>
        <end position="145"/>
    </location>
</feature>
<dbReference type="InterPro" id="IPR000086">
    <property type="entry name" value="NUDIX_hydrolase_dom"/>
</dbReference>
<reference evidence="3 4" key="1">
    <citation type="submission" date="2021-07" db="EMBL/GenBank/DDBJ databases">
        <title>complete genome sequencing of Tessaracoccus sp.J1M15.</title>
        <authorList>
            <person name="Bae J.-W."/>
            <person name="Kim D.-y."/>
        </authorList>
    </citation>
    <scope>NUCLEOTIDE SEQUENCE [LARGE SCALE GENOMIC DNA]</scope>
    <source>
        <strain evidence="3 4">J1M15</strain>
    </source>
</reference>
<keyword evidence="3" id="KW-0378">Hydrolase</keyword>